<comment type="caution">
    <text evidence="2">The sequence shown here is derived from an EMBL/GenBank/DDBJ whole genome shotgun (WGS) entry which is preliminary data.</text>
</comment>
<dbReference type="GO" id="GO:0009570">
    <property type="term" value="C:chloroplast stroma"/>
    <property type="evidence" value="ECO:0007669"/>
    <property type="project" value="TreeGrafter"/>
</dbReference>
<dbReference type="GO" id="GO:0004829">
    <property type="term" value="F:threonine-tRNA ligase activity"/>
    <property type="evidence" value="ECO:0007669"/>
    <property type="project" value="TreeGrafter"/>
</dbReference>
<dbReference type="InterPro" id="IPR018163">
    <property type="entry name" value="Thr/Ala-tRNA-synth_IIc_edit"/>
</dbReference>
<dbReference type="SUPFAM" id="SSF55186">
    <property type="entry name" value="ThrRS/AlaRS common domain"/>
    <property type="match status" value="1"/>
</dbReference>
<dbReference type="GO" id="GO:0006435">
    <property type="term" value="P:threonyl-tRNA aminoacylation"/>
    <property type="evidence" value="ECO:0007669"/>
    <property type="project" value="TreeGrafter"/>
</dbReference>
<organism evidence="2 3">
    <name type="scientific">Striga asiatica</name>
    <name type="common">Asiatic witchweed</name>
    <name type="synonym">Buchnera asiatica</name>
    <dbReference type="NCBI Taxonomy" id="4170"/>
    <lineage>
        <taxon>Eukaryota</taxon>
        <taxon>Viridiplantae</taxon>
        <taxon>Streptophyta</taxon>
        <taxon>Embryophyta</taxon>
        <taxon>Tracheophyta</taxon>
        <taxon>Spermatophyta</taxon>
        <taxon>Magnoliopsida</taxon>
        <taxon>eudicotyledons</taxon>
        <taxon>Gunneridae</taxon>
        <taxon>Pentapetalae</taxon>
        <taxon>asterids</taxon>
        <taxon>lamiids</taxon>
        <taxon>Lamiales</taxon>
        <taxon>Orobanchaceae</taxon>
        <taxon>Buchnereae</taxon>
        <taxon>Striga</taxon>
    </lineage>
</organism>
<dbReference type="AlphaFoldDB" id="A0A5A7RKN6"/>
<keyword evidence="3" id="KW-1185">Reference proteome</keyword>
<reference evidence="3" key="1">
    <citation type="journal article" date="2019" name="Curr. Biol.">
        <title>Genome Sequence of Striga asiatica Provides Insight into the Evolution of Plant Parasitism.</title>
        <authorList>
            <person name="Yoshida S."/>
            <person name="Kim S."/>
            <person name="Wafula E.K."/>
            <person name="Tanskanen J."/>
            <person name="Kim Y.M."/>
            <person name="Honaas L."/>
            <person name="Yang Z."/>
            <person name="Spallek T."/>
            <person name="Conn C.E."/>
            <person name="Ichihashi Y."/>
            <person name="Cheong K."/>
            <person name="Cui S."/>
            <person name="Der J.P."/>
            <person name="Gundlach H."/>
            <person name="Jiao Y."/>
            <person name="Hori C."/>
            <person name="Ishida J.K."/>
            <person name="Kasahara H."/>
            <person name="Kiba T."/>
            <person name="Kim M.S."/>
            <person name="Koo N."/>
            <person name="Laohavisit A."/>
            <person name="Lee Y.H."/>
            <person name="Lumba S."/>
            <person name="McCourt P."/>
            <person name="Mortimer J.C."/>
            <person name="Mutuku J.M."/>
            <person name="Nomura T."/>
            <person name="Sasaki-Sekimoto Y."/>
            <person name="Seto Y."/>
            <person name="Wang Y."/>
            <person name="Wakatake T."/>
            <person name="Sakakibara H."/>
            <person name="Demura T."/>
            <person name="Yamaguchi S."/>
            <person name="Yoneyama K."/>
            <person name="Manabe R.I."/>
            <person name="Nelson D.C."/>
            <person name="Schulman A.H."/>
            <person name="Timko M.P."/>
            <person name="dePamphilis C.W."/>
            <person name="Choi D."/>
            <person name="Shirasu K."/>
        </authorList>
    </citation>
    <scope>NUCLEOTIDE SEQUENCE [LARGE SCALE GENOMIC DNA]</scope>
    <source>
        <strain evidence="3">cv. UVA1</strain>
    </source>
</reference>
<dbReference type="Proteomes" id="UP000325081">
    <property type="component" value="Unassembled WGS sequence"/>
</dbReference>
<dbReference type="Gene3D" id="3.30.980.10">
    <property type="entry name" value="Threonyl-trna Synthetase, Chain A, domain 2"/>
    <property type="match status" value="1"/>
</dbReference>
<dbReference type="EMBL" id="BKCP01013514">
    <property type="protein sequence ID" value="GER57678.1"/>
    <property type="molecule type" value="Genomic_DNA"/>
</dbReference>
<keyword evidence="2" id="KW-0436">Ligase</keyword>
<proteinExistence type="predicted"/>
<evidence type="ECO:0000256" key="1">
    <source>
        <dbReference type="ARBA" id="ARBA00022917"/>
    </source>
</evidence>
<sequence>MTMSESYKMEILGGITDDPVTINHIGTKWLVLCVGPHVEYAGHINRQVVELESVVGTYLREDSHKPMLQGIYGTVWESAEHIKAYLHFEEEDKWWDQRRIRQDLDLFSIQDEAGEGSTDVLLCEVVSRILGHADIVVDIRPLRSIGGNRRAISAMGTTPTVDSEIVSDSRVNPYQSGENVI</sequence>
<dbReference type="PANTHER" id="PTHR11451">
    <property type="entry name" value="THREONINE-TRNA LIGASE"/>
    <property type="match status" value="1"/>
</dbReference>
<name>A0A5A7RKN6_STRAF</name>
<evidence type="ECO:0000313" key="2">
    <source>
        <dbReference type="EMBL" id="GER57678.1"/>
    </source>
</evidence>
<evidence type="ECO:0000313" key="3">
    <source>
        <dbReference type="Proteomes" id="UP000325081"/>
    </source>
</evidence>
<accession>A0A5A7RKN6</accession>
<protein>
    <submittedName>
        <fullName evidence="2">Threonine--tRNA ligase</fullName>
    </submittedName>
</protein>
<keyword evidence="1" id="KW-0648">Protein biosynthesis</keyword>
<gene>
    <name evidence="2" type="ORF">STAS_35501</name>
</gene>
<dbReference type="PANTHER" id="PTHR11451:SF44">
    <property type="entry name" value="THREONINE--TRNA LIGASE, CHLOROPLASTIC_MITOCHONDRIAL 2"/>
    <property type="match status" value="1"/>
</dbReference>
<dbReference type="GO" id="GO:0000166">
    <property type="term" value="F:nucleotide binding"/>
    <property type="evidence" value="ECO:0007669"/>
    <property type="project" value="InterPro"/>
</dbReference>